<accession>A0A2W4W8M0</accession>
<dbReference type="PANTHER" id="PTHR43085:SF1">
    <property type="entry name" value="PSEUDOURIDINE KINASE-RELATED"/>
    <property type="match status" value="1"/>
</dbReference>
<keyword evidence="4 6" id="KW-0418">Kinase</keyword>
<keyword evidence="2 6" id="KW-0808">Transferase</keyword>
<dbReference type="SUPFAM" id="SSF53613">
    <property type="entry name" value="Ribokinase-like"/>
    <property type="match status" value="1"/>
</dbReference>
<feature type="domain" description="Carbohydrate kinase PfkB" evidence="7">
    <location>
        <begin position="1"/>
        <end position="309"/>
    </location>
</feature>
<comment type="caution">
    <text evidence="8">The sequence shown here is derived from an EMBL/GenBank/DDBJ whole genome shotgun (WGS) entry which is preliminary data.</text>
</comment>
<comment type="similarity">
    <text evidence="1 6">Belongs to the carbohydrate kinase PfkB family.</text>
</comment>
<keyword evidence="3" id="KW-0547">Nucleotide-binding</keyword>
<evidence type="ECO:0000256" key="3">
    <source>
        <dbReference type="ARBA" id="ARBA00022741"/>
    </source>
</evidence>
<name>A0A2W4W8M0_9CYAN</name>
<dbReference type="InterPro" id="IPR011611">
    <property type="entry name" value="PfkB_dom"/>
</dbReference>
<dbReference type="Pfam" id="PF00294">
    <property type="entry name" value="PfkB"/>
    <property type="match status" value="1"/>
</dbReference>
<proteinExistence type="inferred from homology"/>
<reference evidence="8 9" key="2">
    <citation type="submission" date="2018-06" db="EMBL/GenBank/DDBJ databases">
        <title>Metagenomic assembly of (sub)arctic Cyanobacteria and their associated microbiome from non-axenic cultures.</title>
        <authorList>
            <person name="Baurain D."/>
        </authorList>
    </citation>
    <scope>NUCLEOTIDE SEQUENCE [LARGE SCALE GENOMIC DNA]</scope>
    <source>
        <strain evidence="8">ULC066bin1</strain>
    </source>
</reference>
<dbReference type="Proteomes" id="UP000249467">
    <property type="component" value="Unassembled WGS sequence"/>
</dbReference>
<dbReference type="GO" id="GO:0006000">
    <property type="term" value="P:fructose metabolic process"/>
    <property type="evidence" value="ECO:0007669"/>
    <property type="project" value="UniProtKB-ARBA"/>
</dbReference>
<evidence type="ECO:0000313" key="8">
    <source>
        <dbReference type="EMBL" id="PZO41483.1"/>
    </source>
</evidence>
<dbReference type="PRINTS" id="PR00990">
    <property type="entry name" value="RIBOKINASE"/>
</dbReference>
<dbReference type="InterPro" id="IPR029056">
    <property type="entry name" value="Ribokinase-like"/>
</dbReference>
<keyword evidence="5" id="KW-0067">ATP-binding</keyword>
<dbReference type="AlphaFoldDB" id="A0A2W4W8M0"/>
<reference evidence="8 9" key="1">
    <citation type="submission" date="2018-04" db="EMBL/GenBank/DDBJ databases">
        <authorList>
            <person name="Go L.Y."/>
            <person name="Mitchell J.A."/>
        </authorList>
    </citation>
    <scope>NUCLEOTIDE SEQUENCE [LARGE SCALE GENOMIC DNA]</scope>
    <source>
        <strain evidence="8">ULC066bin1</strain>
    </source>
</reference>
<dbReference type="PROSITE" id="PS00584">
    <property type="entry name" value="PFKB_KINASES_2"/>
    <property type="match status" value="1"/>
</dbReference>
<dbReference type="CDD" id="cd01167">
    <property type="entry name" value="bac_FRK"/>
    <property type="match status" value="1"/>
</dbReference>
<dbReference type="InterPro" id="IPR050306">
    <property type="entry name" value="PfkB_Carbo_kinase"/>
</dbReference>
<sequence length="325" mass="35400">MPRVICLGEVLIDRIAEDIGVSDDQVSSWHSYLGGAPANVACGLAKLGTPVSLISSVGQDATGADLLKQLGAAGVETSGVQVHPEATTREIYVNRDAQGDRSFRRFNGDEKTVFADTLMSAEHLPEHLFTDAKFLVLGTLGLASPQTSRAIGRALKLAEQHFVRVVVDINWRAMFWKNPEQILHLLPVLIKYVDFVKMTEEEAKLLFRLTSPAAIAQAYNHLEGIIITNGDKGCRYYLGERQGKQSAFPVYSTDTTGAGDAFLAAFIHKIYHRPLTNLLDAQFAESAIAYSCAAGALSTLNVGAISGQPSDRQIREFLAMREAKH</sequence>
<evidence type="ECO:0000256" key="2">
    <source>
        <dbReference type="ARBA" id="ARBA00022679"/>
    </source>
</evidence>
<dbReference type="InterPro" id="IPR002173">
    <property type="entry name" value="Carboh/pur_kinase_PfkB_CS"/>
</dbReference>
<dbReference type="Gene3D" id="3.40.1190.20">
    <property type="match status" value="1"/>
</dbReference>
<organism evidence="8 9">
    <name type="scientific">Pseudanabaena frigida</name>
    <dbReference type="NCBI Taxonomy" id="945775"/>
    <lineage>
        <taxon>Bacteria</taxon>
        <taxon>Bacillati</taxon>
        <taxon>Cyanobacteriota</taxon>
        <taxon>Cyanophyceae</taxon>
        <taxon>Pseudanabaenales</taxon>
        <taxon>Pseudanabaenaceae</taxon>
        <taxon>Pseudanabaena</taxon>
    </lineage>
</organism>
<dbReference type="GO" id="GO:0005524">
    <property type="term" value="F:ATP binding"/>
    <property type="evidence" value="ECO:0007669"/>
    <property type="project" value="UniProtKB-KW"/>
</dbReference>
<evidence type="ECO:0000313" key="9">
    <source>
        <dbReference type="Proteomes" id="UP000249467"/>
    </source>
</evidence>
<evidence type="ECO:0000256" key="5">
    <source>
        <dbReference type="ARBA" id="ARBA00022840"/>
    </source>
</evidence>
<evidence type="ECO:0000259" key="7">
    <source>
        <dbReference type="Pfam" id="PF00294"/>
    </source>
</evidence>
<protein>
    <submittedName>
        <fullName evidence="8">Carbohydrate kinase</fullName>
    </submittedName>
</protein>
<evidence type="ECO:0000256" key="1">
    <source>
        <dbReference type="ARBA" id="ARBA00010688"/>
    </source>
</evidence>
<dbReference type="GO" id="GO:0008865">
    <property type="term" value="F:fructokinase activity"/>
    <property type="evidence" value="ECO:0007669"/>
    <property type="project" value="UniProtKB-ARBA"/>
</dbReference>
<gene>
    <name evidence="8" type="ORF">DCF19_09790</name>
</gene>
<dbReference type="PROSITE" id="PS00583">
    <property type="entry name" value="PFKB_KINASES_1"/>
    <property type="match status" value="1"/>
</dbReference>
<evidence type="ECO:0000256" key="4">
    <source>
        <dbReference type="ARBA" id="ARBA00022777"/>
    </source>
</evidence>
<dbReference type="PANTHER" id="PTHR43085">
    <property type="entry name" value="HEXOKINASE FAMILY MEMBER"/>
    <property type="match status" value="1"/>
</dbReference>
<dbReference type="InterPro" id="IPR002139">
    <property type="entry name" value="Ribo/fructo_kinase"/>
</dbReference>
<evidence type="ECO:0000256" key="6">
    <source>
        <dbReference type="RuleBase" id="RU003704"/>
    </source>
</evidence>
<dbReference type="EMBL" id="QBML01000011">
    <property type="protein sequence ID" value="PZO41483.1"/>
    <property type="molecule type" value="Genomic_DNA"/>
</dbReference>